<feature type="compositionally biased region" description="Basic and acidic residues" evidence="7">
    <location>
        <begin position="551"/>
        <end position="561"/>
    </location>
</feature>
<dbReference type="PROSITE" id="PS50850">
    <property type="entry name" value="MFS"/>
    <property type="match status" value="1"/>
</dbReference>
<keyword evidence="6 8" id="KW-0472">Membrane</keyword>
<evidence type="ECO:0000256" key="3">
    <source>
        <dbReference type="ARBA" id="ARBA00022448"/>
    </source>
</evidence>
<feature type="transmembrane region" description="Helical" evidence="8">
    <location>
        <begin position="412"/>
        <end position="433"/>
    </location>
</feature>
<feature type="transmembrane region" description="Helical" evidence="8">
    <location>
        <begin position="439"/>
        <end position="462"/>
    </location>
</feature>
<name>A0A1X2HEK6_SYNRA</name>
<dbReference type="Gene3D" id="1.20.1250.20">
    <property type="entry name" value="MFS general substrate transporter like domains"/>
    <property type="match status" value="2"/>
</dbReference>
<feature type="transmembrane region" description="Helical" evidence="8">
    <location>
        <begin position="125"/>
        <end position="146"/>
    </location>
</feature>
<evidence type="ECO:0000313" key="11">
    <source>
        <dbReference type="Proteomes" id="UP000242180"/>
    </source>
</evidence>
<dbReference type="PROSITE" id="PS00216">
    <property type="entry name" value="SUGAR_TRANSPORT_1"/>
    <property type="match status" value="1"/>
</dbReference>
<feature type="transmembrane region" description="Helical" evidence="8">
    <location>
        <begin position="69"/>
        <end position="89"/>
    </location>
</feature>
<dbReference type="AlphaFoldDB" id="A0A1X2HEK6"/>
<comment type="caution">
    <text evidence="10">The sequence shown here is derived from an EMBL/GenBank/DDBJ whole genome shotgun (WGS) entry which is preliminary data.</text>
</comment>
<feature type="transmembrane region" description="Helical" evidence="8">
    <location>
        <begin position="15"/>
        <end position="34"/>
    </location>
</feature>
<dbReference type="PANTHER" id="PTHR23503">
    <property type="entry name" value="SOLUTE CARRIER FAMILY 2"/>
    <property type="match status" value="1"/>
</dbReference>
<feature type="region of interest" description="Disordered" evidence="7">
    <location>
        <begin position="275"/>
        <end position="327"/>
    </location>
</feature>
<dbReference type="SUPFAM" id="SSF103473">
    <property type="entry name" value="MFS general substrate transporter"/>
    <property type="match status" value="1"/>
</dbReference>
<dbReference type="InterPro" id="IPR020846">
    <property type="entry name" value="MFS_dom"/>
</dbReference>
<feature type="compositionally biased region" description="Low complexity" evidence="7">
    <location>
        <begin position="588"/>
        <end position="601"/>
    </location>
</feature>
<dbReference type="InterPro" id="IPR036259">
    <property type="entry name" value="MFS_trans_sf"/>
</dbReference>
<evidence type="ECO:0000259" key="9">
    <source>
        <dbReference type="PROSITE" id="PS50850"/>
    </source>
</evidence>
<dbReference type="PROSITE" id="PS00217">
    <property type="entry name" value="SUGAR_TRANSPORT_2"/>
    <property type="match status" value="1"/>
</dbReference>
<protein>
    <submittedName>
        <fullName evidence="10">Major facilitator superfamily domain-containing protein</fullName>
    </submittedName>
</protein>
<feature type="transmembrane region" description="Helical" evidence="8">
    <location>
        <begin position="384"/>
        <end position="405"/>
    </location>
</feature>
<keyword evidence="4 8" id="KW-0812">Transmembrane</keyword>
<dbReference type="STRING" id="13706.A0A1X2HEK6"/>
<dbReference type="Proteomes" id="UP000242180">
    <property type="component" value="Unassembled WGS sequence"/>
</dbReference>
<feature type="compositionally biased region" description="Basic and acidic residues" evidence="7">
    <location>
        <begin position="275"/>
        <end position="301"/>
    </location>
</feature>
<feature type="domain" description="Major facilitator superfamily (MFS) profile" evidence="9">
    <location>
        <begin position="19"/>
        <end position="528"/>
    </location>
</feature>
<dbReference type="InterPro" id="IPR045263">
    <property type="entry name" value="GLUT"/>
</dbReference>
<feature type="region of interest" description="Disordered" evidence="7">
    <location>
        <begin position="551"/>
        <end position="625"/>
    </location>
</feature>
<dbReference type="GO" id="GO:0016020">
    <property type="term" value="C:membrane"/>
    <property type="evidence" value="ECO:0007669"/>
    <property type="project" value="UniProtKB-SubCell"/>
</dbReference>
<dbReference type="Pfam" id="PF00083">
    <property type="entry name" value="Sugar_tr"/>
    <property type="match status" value="2"/>
</dbReference>
<proteinExistence type="inferred from homology"/>
<feature type="transmembrane region" description="Helical" evidence="8">
    <location>
        <begin position="190"/>
        <end position="208"/>
    </location>
</feature>
<dbReference type="GO" id="GO:0015149">
    <property type="term" value="F:hexose transmembrane transporter activity"/>
    <property type="evidence" value="ECO:0007669"/>
    <property type="project" value="TreeGrafter"/>
</dbReference>
<dbReference type="InParanoid" id="A0A1X2HEK6"/>
<reference evidence="10 11" key="1">
    <citation type="submission" date="2016-07" db="EMBL/GenBank/DDBJ databases">
        <title>Pervasive Adenine N6-methylation of Active Genes in Fungi.</title>
        <authorList>
            <consortium name="DOE Joint Genome Institute"/>
            <person name="Mondo S.J."/>
            <person name="Dannebaum R.O."/>
            <person name="Kuo R.C."/>
            <person name="Labutti K."/>
            <person name="Haridas S."/>
            <person name="Kuo A."/>
            <person name="Salamov A."/>
            <person name="Ahrendt S.R."/>
            <person name="Lipzen A."/>
            <person name="Sullivan W."/>
            <person name="Andreopoulos W.B."/>
            <person name="Clum A."/>
            <person name="Lindquist E."/>
            <person name="Daum C."/>
            <person name="Ramamoorthy G.K."/>
            <person name="Gryganskyi A."/>
            <person name="Culley D."/>
            <person name="Magnuson J.K."/>
            <person name="James T.Y."/>
            <person name="O'Malley M.A."/>
            <person name="Stajich J.E."/>
            <person name="Spatafora J.W."/>
            <person name="Visel A."/>
            <person name="Grigoriev I.V."/>
        </authorList>
    </citation>
    <scope>NUCLEOTIDE SEQUENCE [LARGE SCALE GENOMIC DNA]</scope>
    <source>
        <strain evidence="10 11">NRRL 2496</strain>
    </source>
</reference>
<keyword evidence="11" id="KW-1185">Reference proteome</keyword>
<dbReference type="PRINTS" id="PR00171">
    <property type="entry name" value="SUGRTRNSPORT"/>
</dbReference>
<evidence type="ECO:0000256" key="2">
    <source>
        <dbReference type="ARBA" id="ARBA00010992"/>
    </source>
</evidence>
<evidence type="ECO:0000256" key="1">
    <source>
        <dbReference type="ARBA" id="ARBA00004141"/>
    </source>
</evidence>
<evidence type="ECO:0000256" key="6">
    <source>
        <dbReference type="ARBA" id="ARBA00023136"/>
    </source>
</evidence>
<feature type="compositionally biased region" description="Basic and acidic residues" evidence="7">
    <location>
        <begin position="569"/>
        <end position="581"/>
    </location>
</feature>
<dbReference type="OrthoDB" id="4540492at2759"/>
<accession>A0A1X2HEK6</accession>
<comment type="similarity">
    <text evidence="2">Belongs to the major facilitator superfamily. Sugar transporter (TC 2.A.1.1) family.</text>
</comment>
<dbReference type="InterPro" id="IPR005828">
    <property type="entry name" value="MFS_sugar_transport-like"/>
</dbReference>
<evidence type="ECO:0000256" key="4">
    <source>
        <dbReference type="ARBA" id="ARBA00022692"/>
    </source>
</evidence>
<dbReference type="InterPro" id="IPR003663">
    <property type="entry name" value="Sugar/inositol_transpt"/>
</dbReference>
<sequence length="625" mass="68160">MERQLDSRELRMPKYMVYCVFVSCIGSFANGWTIGCSNLPGMITHQCPTGSAHITNPAFPDCLPMETSLWGFAVSSFCVGGLFGGAFGGVIQTYLGRKKTIILNTAGWIIGGILLGTSVDVAMFIIGRILCGISCGLGSLTTPTYIGETSTIRARGAMGALNQMFIVIGILLSSVIGLPTSNVPLWRVNFAIVAIPAIAQAFLMVTCVESPRWLVSVGRLEEAQKALQRLRGNKAIIQDEFYEIVEGQVGETRAQELLHFDGNSVGNRSETVMEQKKMRQQEENQRRESIRRNSLRRDSSYARKNSLRGASELTAVEPHEEPVASDMNNREPMNVIEIFTDPTVRRMALIILTHHAIQQLSGMNAVMYYSSTIFASAFDEQMSKYLAIATAGVNFVVTFGAVILVDRMGRRALLMLAEAGACLFSVLLVVGYACHAPALLVVSVFLYVASFAIGIGPIPWLITSEMTPTYANSAVGAVATATNWAMNFLIGQIFPVIFAAIQGYSFVIFAAICFFAFLFTFFFLPESKNRSIENIVRGFERNDPAWRRPKSEHLHLDHHGDNAVGSTDANKDARPDAHHTAGDNNGLPPHDTAADAPAADTMKSTEAEPGPPWQSCAIKSNADNM</sequence>
<feature type="transmembrane region" description="Helical" evidence="8">
    <location>
        <begin position="158"/>
        <end position="178"/>
    </location>
</feature>
<feature type="transmembrane region" description="Helical" evidence="8">
    <location>
        <begin position="101"/>
        <end position="119"/>
    </location>
</feature>
<evidence type="ECO:0000256" key="7">
    <source>
        <dbReference type="SAM" id="MobiDB-lite"/>
    </source>
</evidence>
<keyword evidence="5 8" id="KW-1133">Transmembrane helix</keyword>
<feature type="transmembrane region" description="Helical" evidence="8">
    <location>
        <begin position="356"/>
        <end position="378"/>
    </location>
</feature>
<dbReference type="InterPro" id="IPR005829">
    <property type="entry name" value="Sugar_transporter_CS"/>
</dbReference>
<evidence type="ECO:0000256" key="8">
    <source>
        <dbReference type="SAM" id="Phobius"/>
    </source>
</evidence>
<dbReference type="OMA" id="MDTIHTS"/>
<gene>
    <name evidence="10" type="ORF">BCR43DRAFT_523571</name>
</gene>
<feature type="transmembrane region" description="Helical" evidence="8">
    <location>
        <begin position="474"/>
        <end position="498"/>
    </location>
</feature>
<dbReference type="EMBL" id="MCGN01000004">
    <property type="protein sequence ID" value="ORY97383.1"/>
    <property type="molecule type" value="Genomic_DNA"/>
</dbReference>
<comment type="subcellular location">
    <subcellularLocation>
        <location evidence="1">Membrane</location>
        <topology evidence="1">Multi-pass membrane protein</topology>
    </subcellularLocation>
</comment>
<evidence type="ECO:0000256" key="5">
    <source>
        <dbReference type="ARBA" id="ARBA00022989"/>
    </source>
</evidence>
<organism evidence="10 11">
    <name type="scientific">Syncephalastrum racemosum</name>
    <name type="common">Filamentous fungus</name>
    <dbReference type="NCBI Taxonomy" id="13706"/>
    <lineage>
        <taxon>Eukaryota</taxon>
        <taxon>Fungi</taxon>
        <taxon>Fungi incertae sedis</taxon>
        <taxon>Mucoromycota</taxon>
        <taxon>Mucoromycotina</taxon>
        <taxon>Mucoromycetes</taxon>
        <taxon>Mucorales</taxon>
        <taxon>Syncephalastraceae</taxon>
        <taxon>Syncephalastrum</taxon>
    </lineage>
</organism>
<keyword evidence="3" id="KW-0813">Transport</keyword>
<evidence type="ECO:0000313" key="10">
    <source>
        <dbReference type="EMBL" id="ORY97383.1"/>
    </source>
</evidence>
<dbReference type="PANTHER" id="PTHR23503:SF8">
    <property type="entry name" value="FACILITATED GLUCOSE TRANSPORTER PROTEIN 1"/>
    <property type="match status" value="1"/>
</dbReference>
<feature type="transmembrane region" description="Helical" evidence="8">
    <location>
        <begin position="504"/>
        <end position="524"/>
    </location>
</feature>